<gene>
    <name evidence="2" type="ORF">E5351_03405</name>
</gene>
<reference evidence="2 3" key="1">
    <citation type="submission" date="2019-04" db="EMBL/GenBank/DDBJ databases">
        <title>Microbes associate with the intestines of laboratory mice.</title>
        <authorList>
            <person name="Navarre W."/>
            <person name="Wong E."/>
            <person name="Huang K."/>
            <person name="Tropini C."/>
            <person name="Ng K."/>
            <person name="Yu B."/>
        </authorList>
    </citation>
    <scope>NUCLEOTIDE SEQUENCE [LARGE SCALE GENOMIC DNA]</scope>
    <source>
        <strain evidence="2 3">NM61_E11</strain>
    </source>
</reference>
<evidence type="ECO:0000313" key="2">
    <source>
        <dbReference type="EMBL" id="TGY16231.1"/>
    </source>
</evidence>
<evidence type="ECO:0000313" key="3">
    <source>
        <dbReference type="Proteomes" id="UP000309117"/>
    </source>
</evidence>
<dbReference type="PANTHER" id="PTHR40076">
    <property type="entry name" value="MEMBRANE PROTEIN-RELATED"/>
    <property type="match status" value="1"/>
</dbReference>
<dbReference type="Proteomes" id="UP000309117">
    <property type="component" value="Unassembled WGS sequence"/>
</dbReference>
<name>A0A4S2BNL1_9LACO</name>
<keyword evidence="1" id="KW-1133">Transmembrane helix</keyword>
<dbReference type="EMBL" id="SRYV01000005">
    <property type="protein sequence ID" value="TGY16231.1"/>
    <property type="molecule type" value="Genomic_DNA"/>
</dbReference>
<feature type="transmembrane region" description="Helical" evidence="1">
    <location>
        <begin position="198"/>
        <end position="220"/>
    </location>
</feature>
<keyword evidence="1" id="KW-0812">Transmembrane</keyword>
<sequence length="238" mass="27461">MSRAELKQEAKNQLRGNWLWAVALSLVASIIIYIAQDIVNYAQTGRDRVYDVIYKSIHDTFYYTYVQNPFSTWGWNLLSIILSLFIGMMLWSVAYTILKFRDSGETPNIFKGMFSAFTAGKFLSTLLTYLLYEIFLMLWYILLVIPGIVKSYSYSMTPYIMKDLYDSGKTPTATEAITESRELMDGHKTDLFVLDLSFLGWAILGIVTAGIGFIWITPYYRQTKANFYRKLAGDQFLK</sequence>
<dbReference type="InterPro" id="IPR010380">
    <property type="entry name" value="DUF975"/>
</dbReference>
<dbReference type="PANTHER" id="PTHR40076:SF1">
    <property type="entry name" value="MEMBRANE PROTEIN"/>
    <property type="match status" value="1"/>
</dbReference>
<keyword evidence="1" id="KW-0472">Membrane</keyword>
<protein>
    <submittedName>
        <fullName evidence="2">DUF975 family protein</fullName>
    </submittedName>
</protein>
<dbReference type="Pfam" id="PF06161">
    <property type="entry name" value="DUF975"/>
    <property type="match status" value="1"/>
</dbReference>
<evidence type="ECO:0000256" key="1">
    <source>
        <dbReference type="SAM" id="Phobius"/>
    </source>
</evidence>
<organism evidence="2 3">
    <name type="scientific">Lactobacillus intestinalis</name>
    <dbReference type="NCBI Taxonomy" id="151781"/>
    <lineage>
        <taxon>Bacteria</taxon>
        <taxon>Bacillati</taxon>
        <taxon>Bacillota</taxon>
        <taxon>Bacilli</taxon>
        <taxon>Lactobacillales</taxon>
        <taxon>Lactobacillaceae</taxon>
        <taxon>Lactobacillus</taxon>
    </lineage>
</organism>
<dbReference type="RefSeq" id="WP_004040017.1">
    <property type="nucleotide sequence ID" value="NZ_AQFR02000003.1"/>
</dbReference>
<comment type="caution">
    <text evidence="2">The sequence shown here is derived from an EMBL/GenBank/DDBJ whole genome shotgun (WGS) entry which is preliminary data.</text>
</comment>
<feature type="transmembrane region" description="Helical" evidence="1">
    <location>
        <begin position="73"/>
        <end position="98"/>
    </location>
</feature>
<proteinExistence type="predicted"/>
<feature type="transmembrane region" description="Helical" evidence="1">
    <location>
        <begin position="119"/>
        <end position="149"/>
    </location>
</feature>
<dbReference type="AlphaFoldDB" id="A0A4S2BNL1"/>
<feature type="transmembrane region" description="Helical" evidence="1">
    <location>
        <begin position="18"/>
        <end position="36"/>
    </location>
</feature>
<accession>A0A4S2BNL1</accession>